<comment type="caution">
    <text evidence="2">The sequence shown here is derived from an EMBL/GenBank/DDBJ whole genome shotgun (WGS) entry which is preliminary data.</text>
</comment>
<organism evidence="2 3">
    <name type="scientific">Streptomyces violaceusniger</name>
    <dbReference type="NCBI Taxonomy" id="68280"/>
    <lineage>
        <taxon>Bacteria</taxon>
        <taxon>Bacillati</taxon>
        <taxon>Actinomycetota</taxon>
        <taxon>Actinomycetes</taxon>
        <taxon>Kitasatosporales</taxon>
        <taxon>Streptomycetaceae</taxon>
        <taxon>Streptomyces</taxon>
        <taxon>Streptomyces violaceusniger group</taxon>
    </lineage>
</organism>
<dbReference type="Pfam" id="PF04149">
    <property type="entry name" value="DUF397"/>
    <property type="match status" value="1"/>
</dbReference>
<dbReference type="OrthoDB" id="4558943at2"/>
<dbReference type="RefSeq" id="WP_059142440.1">
    <property type="nucleotide sequence ID" value="NZ_LLZJ01000029.1"/>
</dbReference>
<reference evidence="3" key="1">
    <citation type="submission" date="2015-10" db="EMBL/GenBank/DDBJ databases">
        <authorList>
            <person name="Ju K.-S."/>
            <person name="Doroghazi J.R."/>
            <person name="Metcalf W.W."/>
        </authorList>
    </citation>
    <scope>NUCLEOTIDE SEQUENCE [LARGE SCALE GENOMIC DNA]</scope>
    <source>
        <strain evidence="3">NRRL F-8817</strain>
    </source>
</reference>
<dbReference type="InterPro" id="IPR007278">
    <property type="entry name" value="DUF397"/>
</dbReference>
<dbReference type="EMBL" id="LLZJ01000029">
    <property type="protein sequence ID" value="KUL66137.1"/>
    <property type="molecule type" value="Genomic_DNA"/>
</dbReference>
<dbReference type="AlphaFoldDB" id="A0A0X3XAH2"/>
<sequence>MHEQWRSPVRDHPYNGMAAADLQGVVWQKSRHSNSQGSCVEFAKLPGGNVAVRNSRFPDGPALIYTPAEVEAMLLGAKDGEFDHLARDPAGMG</sequence>
<feature type="domain" description="DUF397" evidence="1">
    <location>
        <begin position="26"/>
        <end position="78"/>
    </location>
</feature>
<proteinExistence type="predicted"/>
<evidence type="ECO:0000313" key="3">
    <source>
        <dbReference type="Proteomes" id="UP000053413"/>
    </source>
</evidence>
<protein>
    <submittedName>
        <fullName evidence="2">Regulator</fullName>
    </submittedName>
</protein>
<gene>
    <name evidence="2" type="ORF">ADL28_04675</name>
</gene>
<evidence type="ECO:0000313" key="2">
    <source>
        <dbReference type="EMBL" id="KUL66137.1"/>
    </source>
</evidence>
<evidence type="ECO:0000259" key="1">
    <source>
        <dbReference type="Pfam" id="PF04149"/>
    </source>
</evidence>
<accession>A0A0X3XAH2</accession>
<dbReference type="Proteomes" id="UP000053413">
    <property type="component" value="Unassembled WGS sequence"/>
</dbReference>
<name>A0A0X3XAH2_STRVO</name>